<accession>A0AAV0WHU0</accession>
<name>A0AAV0WHU0_9HEMI</name>
<evidence type="ECO:0000313" key="1">
    <source>
        <dbReference type="EMBL" id="CAI6355375.1"/>
    </source>
</evidence>
<dbReference type="Proteomes" id="UP001160148">
    <property type="component" value="Unassembled WGS sequence"/>
</dbReference>
<dbReference type="EMBL" id="CARXXK010000002">
    <property type="protein sequence ID" value="CAI6355375.1"/>
    <property type="molecule type" value="Genomic_DNA"/>
</dbReference>
<evidence type="ECO:0000313" key="2">
    <source>
        <dbReference type="Proteomes" id="UP001160148"/>
    </source>
</evidence>
<sequence>MKYSNSKHYANVIYFYNGHLPHCGGGDANTSVEYCSITADGPARQMWVRDESGPNIVLRIYIFHGSTHFPSGGAGSFGGNGCSGCRMGSTGASPKLVQAQLCILAYIVANPCRNQGVGHQEFTQQDVQRTNL</sequence>
<protein>
    <submittedName>
        <fullName evidence="1">Uncharacterized protein</fullName>
    </submittedName>
</protein>
<organism evidence="1 2">
    <name type="scientific">Macrosiphum euphorbiae</name>
    <name type="common">potato aphid</name>
    <dbReference type="NCBI Taxonomy" id="13131"/>
    <lineage>
        <taxon>Eukaryota</taxon>
        <taxon>Metazoa</taxon>
        <taxon>Ecdysozoa</taxon>
        <taxon>Arthropoda</taxon>
        <taxon>Hexapoda</taxon>
        <taxon>Insecta</taxon>
        <taxon>Pterygota</taxon>
        <taxon>Neoptera</taxon>
        <taxon>Paraneoptera</taxon>
        <taxon>Hemiptera</taxon>
        <taxon>Sternorrhyncha</taxon>
        <taxon>Aphidomorpha</taxon>
        <taxon>Aphidoidea</taxon>
        <taxon>Aphididae</taxon>
        <taxon>Macrosiphini</taxon>
        <taxon>Macrosiphum</taxon>
    </lineage>
</organism>
<keyword evidence="2" id="KW-1185">Reference proteome</keyword>
<gene>
    <name evidence="1" type="ORF">MEUPH1_LOCUS11239</name>
</gene>
<dbReference type="AlphaFoldDB" id="A0AAV0WHU0"/>
<reference evidence="1 2" key="1">
    <citation type="submission" date="2023-01" db="EMBL/GenBank/DDBJ databases">
        <authorList>
            <person name="Whitehead M."/>
        </authorList>
    </citation>
    <scope>NUCLEOTIDE SEQUENCE [LARGE SCALE GENOMIC DNA]</scope>
</reference>
<proteinExistence type="predicted"/>
<comment type="caution">
    <text evidence="1">The sequence shown here is derived from an EMBL/GenBank/DDBJ whole genome shotgun (WGS) entry which is preliminary data.</text>
</comment>